<keyword evidence="2" id="KW-1185">Reference proteome</keyword>
<dbReference type="EMBL" id="JAUEPS010000045">
    <property type="protein sequence ID" value="KAK0447022.1"/>
    <property type="molecule type" value="Genomic_DNA"/>
</dbReference>
<dbReference type="InterPro" id="IPR012337">
    <property type="entry name" value="RNaseH-like_sf"/>
</dbReference>
<name>A0AA39JQF3_ARMTA</name>
<dbReference type="InterPro" id="IPR036397">
    <property type="entry name" value="RNaseH_sf"/>
</dbReference>
<dbReference type="AlphaFoldDB" id="A0AA39JQF3"/>
<dbReference type="Proteomes" id="UP001175211">
    <property type="component" value="Unassembled WGS sequence"/>
</dbReference>
<accession>A0AA39JQF3</accession>
<organism evidence="1 2">
    <name type="scientific">Armillaria tabescens</name>
    <name type="common">Ringless honey mushroom</name>
    <name type="synonym">Agaricus tabescens</name>
    <dbReference type="NCBI Taxonomy" id="1929756"/>
    <lineage>
        <taxon>Eukaryota</taxon>
        <taxon>Fungi</taxon>
        <taxon>Dikarya</taxon>
        <taxon>Basidiomycota</taxon>
        <taxon>Agaricomycotina</taxon>
        <taxon>Agaricomycetes</taxon>
        <taxon>Agaricomycetidae</taxon>
        <taxon>Agaricales</taxon>
        <taxon>Marasmiineae</taxon>
        <taxon>Physalacriaceae</taxon>
        <taxon>Desarmillaria</taxon>
    </lineage>
</organism>
<dbReference type="GeneID" id="85361642"/>
<dbReference type="Gene3D" id="3.30.420.10">
    <property type="entry name" value="Ribonuclease H-like superfamily/Ribonuclease H"/>
    <property type="match status" value="1"/>
</dbReference>
<dbReference type="GO" id="GO:0003676">
    <property type="term" value="F:nucleic acid binding"/>
    <property type="evidence" value="ECO:0007669"/>
    <property type="project" value="InterPro"/>
</dbReference>
<protein>
    <recommendedName>
        <fullName evidence="3">Exonuclease domain-containing protein</fullName>
    </recommendedName>
</protein>
<sequence>MTSHIVAKASQAYGKTSSGLVPRNDSHRSVISIATICIGTGPGGTVDRIAQVVVIDHRGGELFNEMVLPDPAVPITDYRTTSTGFTDLSFVGAKSLDYIQREVTRITHQKTIVGYKLFKCAKDLRIPFTASATRDIALYAPLMNVFLSRDHAQILQTNLHMTESWIPPLSGIVLQYMRRTIRGPNTGYVQNAIENTRASLDVYLSLATEWENSVSSQHRVDNPVRKDRIVDPISSTTTPLIAQDVIDSIIDSLFDDISALRMCSLTSHRFLYRSQSHLFRRVRFSPEGPFPDQFLPIMRSTPNLALFVRELILVGSAVGKKNQWISSNPALPLILESLDNLNSVSISCVDGACFLSGGFEVYTLFLSKPITTLALSVIFFEITDHFFNLLEQFPSLQNITLDRVFCRGNISAPARRVSRDIVLKDLNITLYTESSGSGIEMITADSSPLRLDHLTSISVLSSSMSDLLQLNTVLDTSHDFIERLNFGSVSSLWDQRVFDSSQLRWHHIPYMSLVITDPACHQLTLGSWAHALRFDGRQFALKHLVLAAELFLSPGFPVSGHTVCDRTQWEAMDNALSHMGMQNLRRVDIILQPVEVNFAIRECIMEIRGVIETACSSLRERNILFFDIPPHEYK</sequence>
<evidence type="ECO:0008006" key="3">
    <source>
        <dbReference type="Google" id="ProtNLM"/>
    </source>
</evidence>
<reference evidence="1" key="1">
    <citation type="submission" date="2023-06" db="EMBL/GenBank/DDBJ databases">
        <authorList>
            <consortium name="Lawrence Berkeley National Laboratory"/>
            <person name="Ahrendt S."/>
            <person name="Sahu N."/>
            <person name="Indic B."/>
            <person name="Wong-Bajracharya J."/>
            <person name="Merenyi Z."/>
            <person name="Ke H.-M."/>
            <person name="Monk M."/>
            <person name="Kocsube S."/>
            <person name="Drula E."/>
            <person name="Lipzen A."/>
            <person name="Balint B."/>
            <person name="Henrissat B."/>
            <person name="Andreopoulos B."/>
            <person name="Martin F.M."/>
            <person name="Harder C.B."/>
            <person name="Rigling D."/>
            <person name="Ford K.L."/>
            <person name="Foster G.D."/>
            <person name="Pangilinan J."/>
            <person name="Papanicolaou A."/>
            <person name="Barry K."/>
            <person name="LaButti K."/>
            <person name="Viragh M."/>
            <person name="Koriabine M."/>
            <person name="Yan M."/>
            <person name="Riley R."/>
            <person name="Champramary S."/>
            <person name="Plett K.L."/>
            <person name="Tsai I.J."/>
            <person name="Slot J."/>
            <person name="Sipos G."/>
            <person name="Plett J."/>
            <person name="Nagy L.G."/>
            <person name="Grigoriev I.V."/>
        </authorList>
    </citation>
    <scope>NUCLEOTIDE SEQUENCE</scope>
    <source>
        <strain evidence="1">CCBAS 213</strain>
    </source>
</reference>
<proteinExistence type="predicted"/>
<evidence type="ECO:0000313" key="1">
    <source>
        <dbReference type="EMBL" id="KAK0447022.1"/>
    </source>
</evidence>
<dbReference type="RefSeq" id="XP_060326047.1">
    <property type="nucleotide sequence ID" value="XM_060478094.1"/>
</dbReference>
<comment type="caution">
    <text evidence="1">The sequence shown here is derived from an EMBL/GenBank/DDBJ whole genome shotgun (WGS) entry which is preliminary data.</text>
</comment>
<gene>
    <name evidence="1" type="ORF">EV420DRAFT_1647918</name>
</gene>
<evidence type="ECO:0000313" key="2">
    <source>
        <dbReference type="Proteomes" id="UP001175211"/>
    </source>
</evidence>
<dbReference type="SUPFAM" id="SSF53098">
    <property type="entry name" value="Ribonuclease H-like"/>
    <property type="match status" value="1"/>
</dbReference>